<feature type="domain" description="Thioredoxin" evidence="2">
    <location>
        <begin position="2"/>
        <end position="64"/>
    </location>
</feature>
<gene>
    <name evidence="3" type="ORF">JIN82_03270</name>
</gene>
<dbReference type="InterPro" id="IPR036249">
    <property type="entry name" value="Thioredoxin-like_sf"/>
</dbReference>
<dbReference type="InterPro" id="IPR013766">
    <property type="entry name" value="Thioredoxin_domain"/>
</dbReference>
<feature type="region of interest" description="Disordered" evidence="1">
    <location>
        <begin position="70"/>
        <end position="97"/>
    </location>
</feature>
<proteinExistence type="predicted"/>
<dbReference type="Gene3D" id="3.40.30.10">
    <property type="entry name" value="Glutaredoxin"/>
    <property type="match status" value="1"/>
</dbReference>
<accession>A0A8J7MB45</accession>
<evidence type="ECO:0000259" key="2">
    <source>
        <dbReference type="Pfam" id="PF00085"/>
    </source>
</evidence>
<dbReference type="EMBL" id="JAENIM010000016">
    <property type="protein sequence ID" value="MBK1790172.1"/>
    <property type="molecule type" value="Genomic_DNA"/>
</dbReference>
<comment type="caution">
    <text evidence="3">The sequence shown here is derived from an EMBL/GenBank/DDBJ whole genome shotgun (WGS) entry which is preliminary data.</text>
</comment>
<organism evidence="3 4">
    <name type="scientific">Persicirhabdus sediminis</name>
    <dbReference type="NCBI Taxonomy" id="454144"/>
    <lineage>
        <taxon>Bacteria</taxon>
        <taxon>Pseudomonadati</taxon>
        <taxon>Verrucomicrobiota</taxon>
        <taxon>Verrucomicrobiia</taxon>
        <taxon>Verrucomicrobiales</taxon>
        <taxon>Verrucomicrobiaceae</taxon>
        <taxon>Persicirhabdus</taxon>
    </lineage>
</organism>
<dbReference type="Pfam" id="PF00085">
    <property type="entry name" value="Thioredoxin"/>
    <property type="match status" value="1"/>
</dbReference>
<evidence type="ECO:0000313" key="4">
    <source>
        <dbReference type="Proteomes" id="UP000624703"/>
    </source>
</evidence>
<evidence type="ECO:0000256" key="1">
    <source>
        <dbReference type="SAM" id="MobiDB-lite"/>
    </source>
</evidence>
<protein>
    <submittedName>
        <fullName evidence="3">Thioredoxin family protein</fullName>
    </submittedName>
</protein>
<sequence length="97" mass="10831">MLEQIAKEQSDLVRIVKVDVRDQRQWAQDEMITAVPTLKFYHGGVQRNIMRGGAPKERIVAMVEASKSYSGGEVEGAQKSSIEQIGDDWLPSGVTRE</sequence>
<dbReference type="Proteomes" id="UP000624703">
    <property type="component" value="Unassembled WGS sequence"/>
</dbReference>
<name>A0A8J7MB45_9BACT</name>
<dbReference type="AlphaFoldDB" id="A0A8J7MB45"/>
<dbReference type="CDD" id="cd02947">
    <property type="entry name" value="TRX_family"/>
    <property type="match status" value="1"/>
</dbReference>
<keyword evidence="4" id="KW-1185">Reference proteome</keyword>
<reference evidence="3" key="1">
    <citation type="submission" date="2021-01" db="EMBL/GenBank/DDBJ databases">
        <title>Modified the classification status of verrucomicrobia.</title>
        <authorList>
            <person name="Feng X."/>
        </authorList>
    </citation>
    <scope>NUCLEOTIDE SEQUENCE</scope>
    <source>
        <strain evidence="3">_KCTC 22039</strain>
    </source>
</reference>
<dbReference type="SUPFAM" id="SSF52833">
    <property type="entry name" value="Thioredoxin-like"/>
    <property type="match status" value="1"/>
</dbReference>
<evidence type="ECO:0000313" key="3">
    <source>
        <dbReference type="EMBL" id="MBK1790172.1"/>
    </source>
</evidence>